<dbReference type="EMBL" id="BAABIS010000001">
    <property type="protein sequence ID" value="GAA4853874.1"/>
    <property type="molecule type" value="Genomic_DNA"/>
</dbReference>
<name>A0ABP9DMW4_9ACTN</name>
<keyword evidence="2" id="KW-1185">Reference proteome</keyword>
<dbReference type="RefSeq" id="WP_345697679.1">
    <property type="nucleotide sequence ID" value="NZ_BAABIS010000001.1"/>
</dbReference>
<dbReference type="Gene3D" id="1.10.10.10">
    <property type="entry name" value="Winged helix-like DNA-binding domain superfamily/Winged helix DNA-binding domain"/>
    <property type="match status" value="1"/>
</dbReference>
<reference evidence="2" key="1">
    <citation type="journal article" date="2019" name="Int. J. Syst. Evol. Microbiol.">
        <title>The Global Catalogue of Microorganisms (GCM) 10K type strain sequencing project: providing services to taxonomists for standard genome sequencing and annotation.</title>
        <authorList>
            <consortium name="The Broad Institute Genomics Platform"/>
            <consortium name="The Broad Institute Genome Sequencing Center for Infectious Disease"/>
            <person name="Wu L."/>
            <person name="Ma J."/>
        </authorList>
    </citation>
    <scope>NUCLEOTIDE SEQUENCE [LARGE SCALE GENOMIC DNA]</scope>
    <source>
        <strain evidence="2">JCM 13006</strain>
    </source>
</reference>
<comment type="caution">
    <text evidence="1">The sequence shown here is derived from an EMBL/GenBank/DDBJ whole genome shotgun (WGS) entry which is preliminary data.</text>
</comment>
<dbReference type="Proteomes" id="UP001501752">
    <property type="component" value="Unassembled WGS sequence"/>
</dbReference>
<evidence type="ECO:0008006" key="3">
    <source>
        <dbReference type="Google" id="ProtNLM"/>
    </source>
</evidence>
<organism evidence="1 2">
    <name type="scientific">Kitasatospora terrestris</name>
    <dbReference type="NCBI Taxonomy" id="258051"/>
    <lineage>
        <taxon>Bacteria</taxon>
        <taxon>Bacillati</taxon>
        <taxon>Actinomycetota</taxon>
        <taxon>Actinomycetes</taxon>
        <taxon>Kitasatosporales</taxon>
        <taxon>Streptomycetaceae</taxon>
        <taxon>Kitasatospora</taxon>
    </lineage>
</organism>
<proteinExistence type="predicted"/>
<dbReference type="SUPFAM" id="SSF46785">
    <property type="entry name" value="Winged helix' DNA-binding domain"/>
    <property type="match status" value="1"/>
</dbReference>
<evidence type="ECO:0000313" key="1">
    <source>
        <dbReference type="EMBL" id="GAA4853874.1"/>
    </source>
</evidence>
<dbReference type="InterPro" id="IPR036390">
    <property type="entry name" value="WH_DNA-bd_sf"/>
</dbReference>
<gene>
    <name evidence="1" type="ORF">GCM10023235_33990</name>
</gene>
<sequence length="144" mass="14211">MTVQPFNSQVIGQAHYAARALLQRELAGTGIGFEQNLALNATAAGGGTIDRAALVARLTGSLKIDSGAAETALAGLADAGLLAPAGQAGLALTREGAALQARTAEAAAAIAGRLYAGIPPEEAAVAGRLLALIAERANAELADA</sequence>
<dbReference type="InterPro" id="IPR036388">
    <property type="entry name" value="WH-like_DNA-bd_sf"/>
</dbReference>
<accession>A0ABP9DMW4</accession>
<protein>
    <recommendedName>
        <fullName evidence="3">MarR family transcriptional regulator</fullName>
    </recommendedName>
</protein>
<evidence type="ECO:0000313" key="2">
    <source>
        <dbReference type="Proteomes" id="UP001501752"/>
    </source>
</evidence>